<dbReference type="AlphaFoldDB" id="A0A178MUE6"/>
<dbReference type="GO" id="GO:0005886">
    <property type="term" value="C:plasma membrane"/>
    <property type="evidence" value="ECO:0007669"/>
    <property type="project" value="UniProtKB-SubCell"/>
</dbReference>
<keyword evidence="4 9" id="KW-1003">Cell membrane</keyword>
<evidence type="ECO:0000256" key="4">
    <source>
        <dbReference type="ARBA" id="ARBA00022475"/>
    </source>
</evidence>
<evidence type="ECO:0000256" key="6">
    <source>
        <dbReference type="ARBA" id="ARBA00022692"/>
    </source>
</evidence>
<evidence type="ECO:0000256" key="8">
    <source>
        <dbReference type="ARBA" id="ARBA00023136"/>
    </source>
</evidence>
<evidence type="ECO:0000313" key="14">
    <source>
        <dbReference type="Proteomes" id="UP000078428"/>
    </source>
</evidence>
<dbReference type="InterPro" id="IPR058781">
    <property type="entry name" value="HH_AprE-like"/>
</dbReference>
<comment type="caution">
    <text evidence="13">The sequence shown here is derived from an EMBL/GenBank/DDBJ whole genome shotgun (WGS) entry which is preliminary data.</text>
</comment>
<evidence type="ECO:0000256" key="5">
    <source>
        <dbReference type="ARBA" id="ARBA00022519"/>
    </source>
</evidence>
<proteinExistence type="inferred from homology"/>
<keyword evidence="8 9" id="KW-0472">Membrane</keyword>
<dbReference type="EMBL" id="LWQT01000039">
    <property type="protein sequence ID" value="OAN53687.1"/>
    <property type="molecule type" value="Genomic_DNA"/>
</dbReference>
<keyword evidence="6 9" id="KW-0812">Transmembrane</keyword>
<reference evidence="13 14" key="1">
    <citation type="submission" date="2016-04" db="EMBL/GenBank/DDBJ databases">
        <title>Draft genome sequence of freshwater magnetotactic bacteria Magnetospirillum marisnigri SP-1 and Magnetospirillum moscoviense BB-1.</title>
        <authorList>
            <person name="Koziaeva V."/>
            <person name="Dziuba M.V."/>
            <person name="Ivanov T.M."/>
            <person name="Kuznetsov B."/>
            <person name="Grouzdev D.S."/>
        </authorList>
    </citation>
    <scope>NUCLEOTIDE SEQUENCE [LARGE SCALE GENOMIC DNA]</scope>
    <source>
        <strain evidence="13 14">SP-1</strain>
    </source>
</reference>
<comment type="similarity">
    <text evidence="2 9">Belongs to the membrane fusion protein (MFP) (TC 8.A.1) family.</text>
</comment>
<name>A0A178MUE6_9PROT</name>
<keyword evidence="7 9" id="KW-1133">Transmembrane helix</keyword>
<evidence type="ECO:0000256" key="9">
    <source>
        <dbReference type="RuleBase" id="RU365093"/>
    </source>
</evidence>
<dbReference type="STRING" id="1285242.A6A04_13865"/>
<dbReference type="Gene3D" id="2.40.30.170">
    <property type="match status" value="1"/>
</dbReference>
<dbReference type="PANTHER" id="PTHR30386:SF26">
    <property type="entry name" value="TRANSPORT PROTEIN COMB"/>
    <property type="match status" value="1"/>
</dbReference>
<accession>A0A178MUE6</accession>
<gene>
    <name evidence="13" type="ORF">A6A04_13865</name>
</gene>
<evidence type="ECO:0000256" key="3">
    <source>
        <dbReference type="ARBA" id="ARBA00022448"/>
    </source>
</evidence>
<dbReference type="NCBIfam" id="TIGR01843">
    <property type="entry name" value="type_I_hlyD"/>
    <property type="match status" value="1"/>
</dbReference>
<dbReference type="InterPro" id="IPR058982">
    <property type="entry name" value="Beta-barrel_AprE"/>
</dbReference>
<dbReference type="InterPro" id="IPR006144">
    <property type="entry name" value="Secretion_HlyD_CS"/>
</dbReference>
<feature type="domain" description="AprE-like beta-barrel" evidence="12">
    <location>
        <begin position="337"/>
        <end position="427"/>
    </location>
</feature>
<dbReference type="GO" id="GO:0009306">
    <property type="term" value="P:protein secretion"/>
    <property type="evidence" value="ECO:0007669"/>
    <property type="project" value="InterPro"/>
</dbReference>
<sequence length="450" mass="50164">MAQEALLNNTRPERGSRQIRHLAQYAIVEEGGTSAVSRAMVILVSLVLLAFILWASFLKIDEVAVTFGSAVPSRSVQVVQHLEGGIVRDILVEDRAMVSQGQVLLRLDPVQAQAELEQAVSRRAALSVRAERIRAFTEGREANFTKTATKFQGLASDQSDILRANTERWMSQHAVIDEQIQQKREEIKAVRQQQHAVREQLKLLGEEEVIREDAFKEGVSSKISVFAARRQRAAMESELSRMQGQEQTARKALDELEKRAIDLDANLRQDAFNDLGTVTAELSQVEEAILRLEDRVKRLEITAPVKGYVQNLKAKTVGAVIPAGGMVMEIVPVDGELQVETKISTRDVGHLREGQQVILKVATYDFVRYGTVKGLLKQISATTYIDEKDASPYYKGWIVLEKPYVGSQSGENPILPGMTVQADIITGDKTLLQYLLKPIHVSLAQAFRER</sequence>
<evidence type="ECO:0000256" key="7">
    <source>
        <dbReference type="ARBA" id="ARBA00022989"/>
    </source>
</evidence>
<dbReference type="InterPro" id="IPR050739">
    <property type="entry name" value="MFP"/>
</dbReference>
<dbReference type="PROSITE" id="PS00543">
    <property type="entry name" value="HLYD_FAMILY"/>
    <property type="match status" value="1"/>
</dbReference>
<feature type="coiled-coil region" evidence="10">
    <location>
        <begin position="239"/>
        <end position="302"/>
    </location>
</feature>
<dbReference type="Pfam" id="PF25994">
    <property type="entry name" value="HH_AprE"/>
    <property type="match status" value="1"/>
</dbReference>
<keyword evidence="10" id="KW-0175">Coiled coil</keyword>
<keyword evidence="14" id="KW-1185">Reference proteome</keyword>
<evidence type="ECO:0000259" key="11">
    <source>
        <dbReference type="Pfam" id="PF25994"/>
    </source>
</evidence>
<dbReference type="Proteomes" id="UP000078428">
    <property type="component" value="Unassembled WGS sequence"/>
</dbReference>
<keyword evidence="3 9" id="KW-0813">Transport</keyword>
<dbReference type="PANTHER" id="PTHR30386">
    <property type="entry name" value="MEMBRANE FUSION SUBUNIT OF EMRAB-TOLC MULTIDRUG EFFLUX PUMP"/>
    <property type="match status" value="1"/>
</dbReference>
<organism evidence="13 14">
    <name type="scientific">Paramagnetospirillum marisnigri</name>
    <dbReference type="NCBI Taxonomy" id="1285242"/>
    <lineage>
        <taxon>Bacteria</taxon>
        <taxon>Pseudomonadati</taxon>
        <taxon>Pseudomonadota</taxon>
        <taxon>Alphaproteobacteria</taxon>
        <taxon>Rhodospirillales</taxon>
        <taxon>Magnetospirillaceae</taxon>
        <taxon>Paramagnetospirillum</taxon>
    </lineage>
</organism>
<evidence type="ECO:0000256" key="2">
    <source>
        <dbReference type="ARBA" id="ARBA00009477"/>
    </source>
</evidence>
<dbReference type="Gene3D" id="2.40.50.100">
    <property type="match status" value="1"/>
</dbReference>
<evidence type="ECO:0000256" key="1">
    <source>
        <dbReference type="ARBA" id="ARBA00004377"/>
    </source>
</evidence>
<feature type="transmembrane region" description="Helical" evidence="9">
    <location>
        <begin position="39"/>
        <end position="57"/>
    </location>
</feature>
<evidence type="ECO:0000256" key="10">
    <source>
        <dbReference type="SAM" id="Coils"/>
    </source>
</evidence>
<dbReference type="SUPFAM" id="SSF111369">
    <property type="entry name" value="HlyD-like secretion proteins"/>
    <property type="match status" value="1"/>
</dbReference>
<evidence type="ECO:0000313" key="13">
    <source>
        <dbReference type="EMBL" id="OAN53687.1"/>
    </source>
</evidence>
<dbReference type="PRINTS" id="PR01490">
    <property type="entry name" value="RTXTOXIND"/>
</dbReference>
<feature type="coiled-coil region" evidence="10">
    <location>
        <begin position="173"/>
        <end position="200"/>
    </location>
</feature>
<protein>
    <recommendedName>
        <fullName evidence="9">Membrane fusion protein (MFP) family protein</fullName>
    </recommendedName>
</protein>
<dbReference type="InterPro" id="IPR010129">
    <property type="entry name" value="T1SS_HlyD"/>
</dbReference>
<keyword evidence="5 9" id="KW-0997">Cell inner membrane</keyword>
<comment type="subcellular location">
    <subcellularLocation>
        <location evidence="1 9">Cell inner membrane</location>
        <topology evidence="1 9">Single-pass membrane protein</topology>
    </subcellularLocation>
</comment>
<dbReference type="RefSeq" id="WP_068490105.1">
    <property type="nucleotide sequence ID" value="NZ_LWQT01000039.1"/>
</dbReference>
<feature type="domain" description="AprE-like long alpha-helical hairpin" evidence="11">
    <location>
        <begin position="112"/>
        <end position="295"/>
    </location>
</feature>
<dbReference type="OrthoDB" id="9810980at2"/>
<evidence type="ECO:0000259" key="12">
    <source>
        <dbReference type="Pfam" id="PF26002"/>
    </source>
</evidence>
<dbReference type="Pfam" id="PF26002">
    <property type="entry name" value="Beta-barrel_AprE"/>
    <property type="match status" value="1"/>
</dbReference>